<dbReference type="EMBL" id="CP000934">
    <property type="protein sequence ID" value="ACE82832.1"/>
    <property type="molecule type" value="Genomic_DNA"/>
</dbReference>
<dbReference type="HOGENOM" id="CLU_3381184_0_0_6"/>
<sequence length="33" mass="3732">MTTGDAGWSAQRYPAQHYPGDRHVPVSIQQITY</sequence>
<reference evidence="2 3" key="1">
    <citation type="journal article" date="2008" name="J. Bacteriol.">
        <title>Insights into plant cell wall degradation from the genome sequence of the soil bacterium Cellvibrio japonicus.</title>
        <authorList>
            <person name="Deboy R.T."/>
            <person name="Mongodin E.F."/>
            <person name="Fouts D.E."/>
            <person name="Tailford L.E."/>
            <person name="Khouri H."/>
            <person name="Emerson J.B."/>
            <person name="Mohamoud Y."/>
            <person name="Watkins K."/>
            <person name="Henrissat B."/>
            <person name="Gilbert H.J."/>
            <person name="Nelson K.E."/>
        </authorList>
    </citation>
    <scope>NUCLEOTIDE SEQUENCE [LARGE SCALE GENOMIC DNA]</scope>
    <source>
        <strain evidence="2 3">Ueda107</strain>
    </source>
</reference>
<protein>
    <submittedName>
        <fullName evidence="2">Uncharacterized protein</fullName>
    </submittedName>
</protein>
<dbReference type="Proteomes" id="UP000001036">
    <property type="component" value="Chromosome"/>
</dbReference>
<dbReference type="AlphaFoldDB" id="B3PJD1"/>
<keyword evidence="3" id="KW-1185">Reference proteome</keyword>
<evidence type="ECO:0000313" key="2">
    <source>
        <dbReference type="EMBL" id="ACE82832.1"/>
    </source>
</evidence>
<evidence type="ECO:0000313" key="3">
    <source>
        <dbReference type="Proteomes" id="UP000001036"/>
    </source>
</evidence>
<gene>
    <name evidence="2" type="ordered locus">CJA_2244</name>
</gene>
<proteinExistence type="predicted"/>
<evidence type="ECO:0000256" key="1">
    <source>
        <dbReference type="SAM" id="MobiDB-lite"/>
    </source>
</evidence>
<name>B3PJD1_CELJU</name>
<organism evidence="2 3">
    <name type="scientific">Cellvibrio japonicus (strain Ueda107)</name>
    <name type="common">Pseudomonas fluorescens subsp. cellulosa</name>
    <dbReference type="NCBI Taxonomy" id="498211"/>
    <lineage>
        <taxon>Bacteria</taxon>
        <taxon>Pseudomonadati</taxon>
        <taxon>Pseudomonadota</taxon>
        <taxon>Gammaproteobacteria</taxon>
        <taxon>Cellvibrionales</taxon>
        <taxon>Cellvibrionaceae</taxon>
        <taxon>Cellvibrio</taxon>
    </lineage>
</organism>
<accession>B3PJD1</accession>
<feature type="region of interest" description="Disordered" evidence="1">
    <location>
        <begin position="1"/>
        <end position="21"/>
    </location>
</feature>
<dbReference type="KEGG" id="cja:CJA_2244"/>